<protein>
    <submittedName>
        <fullName evidence="2">Uncharacterized protein</fullName>
    </submittedName>
</protein>
<comment type="caution">
    <text evidence="2">The sequence shown here is derived from an EMBL/GenBank/DDBJ whole genome shotgun (WGS) entry which is preliminary data.</text>
</comment>
<name>A0ABS6H1B0_9PROT</name>
<keyword evidence="3" id="KW-1185">Reference proteome</keyword>
<dbReference type="EMBL" id="JAERQM010000001">
    <property type="protein sequence ID" value="MBU8542424.1"/>
    <property type="molecule type" value="Genomic_DNA"/>
</dbReference>
<feature type="chain" id="PRO_5046189618" evidence="1">
    <location>
        <begin position="23"/>
        <end position="119"/>
    </location>
</feature>
<keyword evidence="1" id="KW-0732">Signal</keyword>
<proteinExistence type="predicted"/>
<dbReference type="Proteomes" id="UP000689967">
    <property type="component" value="Unassembled WGS sequence"/>
</dbReference>
<evidence type="ECO:0000313" key="3">
    <source>
        <dbReference type="Proteomes" id="UP000689967"/>
    </source>
</evidence>
<sequence>MRRLLAVALLLTAPLLANPAIAQRAGAYVVEGSGADGSRYTGAAQIAPSGPQTWLVTWRVGGETIQGIGVDNGSVLSVAYNQGGVLGSALYEVRPDGSLVGLWTSGRDGGLGRETMSPR</sequence>
<dbReference type="RefSeq" id="WP_216872757.1">
    <property type="nucleotide sequence ID" value="NZ_JAERQM010000001.1"/>
</dbReference>
<evidence type="ECO:0000313" key="2">
    <source>
        <dbReference type="EMBL" id="MBU8542424.1"/>
    </source>
</evidence>
<organism evidence="2 3">
    <name type="scientific">Falsiroseomonas oleicola</name>
    <dbReference type="NCBI Taxonomy" id="2801474"/>
    <lineage>
        <taxon>Bacteria</taxon>
        <taxon>Pseudomonadati</taxon>
        <taxon>Pseudomonadota</taxon>
        <taxon>Alphaproteobacteria</taxon>
        <taxon>Acetobacterales</taxon>
        <taxon>Roseomonadaceae</taxon>
        <taxon>Falsiroseomonas</taxon>
    </lineage>
</organism>
<feature type="signal peptide" evidence="1">
    <location>
        <begin position="1"/>
        <end position="22"/>
    </location>
</feature>
<accession>A0ABS6H1B0</accession>
<evidence type="ECO:0000256" key="1">
    <source>
        <dbReference type="SAM" id="SignalP"/>
    </source>
</evidence>
<gene>
    <name evidence="2" type="ORF">JJQ90_01825</name>
</gene>
<reference evidence="2 3" key="1">
    <citation type="submission" date="2021-01" db="EMBL/GenBank/DDBJ databases">
        <title>Roseomonas sp. nov, a bacterium isolated from an oil production mixture in Yumen Oilfield.</title>
        <authorList>
            <person name="Wu D."/>
        </authorList>
    </citation>
    <scope>NUCLEOTIDE SEQUENCE [LARGE SCALE GENOMIC DNA]</scope>
    <source>
        <strain evidence="2 3">ROY-5-3</strain>
    </source>
</reference>